<reference evidence="1" key="2">
    <citation type="journal article" date="2015" name="Fish Shellfish Immunol.">
        <title>Early steps in the European eel (Anguilla anguilla)-Vibrio vulnificus interaction in the gills: Role of the RtxA13 toxin.</title>
        <authorList>
            <person name="Callol A."/>
            <person name="Pajuelo D."/>
            <person name="Ebbesson L."/>
            <person name="Teles M."/>
            <person name="MacKenzie S."/>
            <person name="Amaro C."/>
        </authorList>
    </citation>
    <scope>NUCLEOTIDE SEQUENCE</scope>
</reference>
<protein>
    <submittedName>
        <fullName evidence="1">Uncharacterized protein</fullName>
    </submittedName>
</protein>
<accession>A0A0E9SGT4</accession>
<evidence type="ECO:0000313" key="1">
    <source>
        <dbReference type="EMBL" id="JAH40452.1"/>
    </source>
</evidence>
<dbReference type="AlphaFoldDB" id="A0A0E9SGT4"/>
<sequence length="45" mass="5121">MISNKYNGANNVFTYNLLPAVYTMKSVSLHTSTCYLGQICVHYLF</sequence>
<reference evidence="1" key="1">
    <citation type="submission" date="2014-11" db="EMBL/GenBank/DDBJ databases">
        <authorList>
            <person name="Amaro Gonzalez C."/>
        </authorList>
    </citation>
    <scope>NUCLEOTIDE SEQUENCE</scope>
</reference>
<name>A0A0E9SGT4_ANGAN</name>
<proteinExistence type="predicted"/>
<dbReference type="EMBL" id="GBXM01068125">
    <property type="protein sequence ID" value="JAH40452.1"/>
    <property type="molecule type" value="Transcribed_RNA"/>
</dbReference>
<organism evidence="1">
    <name type="scientific">Anguilla anguilla</name>
    <name type="common">European freshwater eel</name>
    <name type="synonym">Muraena anguilla</name>
    <dbReference type="NCBI Taxonomy" id="7936"/>
    <lineage>
        <taxon>Eukaryota</taxon>
        <taxon>Metazoa</taxon>
        <taxon>Chordata</taxon>
        <taxon>Craniata</taxon>
        <taxon>Vertebrata</taxon>
        <taxon>Euteleostomi</taxon>
        <taxon>Actinopterygii</taxon>
        <taxon>Neopterygii</taxon>
        <taxon>Teleostei</taxon>
        <taxon>Anguilliformes</taxon>
        <taxon>Anguillidae</taxon>
        <taxon>Anguilla</taxon>
    </lineage>
</organism>